<evidence type="ECO:0000313" key="1">
    <source>
        <dbReference type="EMBL" id="ORX52870.1"/>
    </source>
</evidence>
<comment type="caution">
    <text evidence="1">The sequence shown here is derived from an EMBL/GenBank/DDBJ whole genome shotgun (WGS) entry which is preliminary data.</text>
</comment>
<reference evidence="1 2" key="1">
    <citation type="submission" date="2016-07" db="EMBL/GenBank/DDBJ databases">
        <title>Pervasive Adenine N6-methylation of Active Genes in Fungi.</title>
        <authorList>
            <consortium name="DOE Joint Genome Institute"/>
            <person name="Mondo S.J."/>
            <person name="Dannebaum R.O."/>
            <person name="Kuo R.C."/>
            <person name="Labutti K."/>
            <person name="Haridas S."/>
            <person name="Kuo A."/>
            <person name="Salamov A."/>
            <person name="Ahrendt S.R."/>
            <person name="Lipzen A."/>
            <person name="Sullivan W."/>
            <person name="Andreopoulos W.B."/>
            <person name="Clum A."/>
            <person name="Lindquist E."/>
            <person name="Daum C."/>
            <person name="Ramamoorthy G.K."/>
            <person name="Gryganskyi A."/>
            <person name="Culley D."/>
            <person name="Magnuson J.K."/>
            <person name="James T.Y."/>
            <person name="O'Malley M.A."/>
            <person name="Stajich J.E."/>
            <person name="Spatafora J.W."/>
            <person name="Visel A."/>
            <person name="Grigoriev I.V."/>
        </authorList>
    </citation>
    <scope>NUCLEOTIDE SEQUENCE [LARGE SCALE GENOMIC DNA]</scope>
    <source>
        <strain evidence="1 2">NRRL 3301</strain>
    </source>
</reference>
<proteinExistence type="predicted"/>
<sequence length="160" mass="17924">MSSLGEGMSVSLKGDLTISKYRNKMGGWSSSHKIVAKQIIMGINWKVELAAPTAQTNEMIVYTADTVLAHLQQTGQIPISKDESSSNALGFKDILQAQINSIFSQHQWPASLVMPITTALMRVNPDSPRDGLVRMNYLRKNLRKRLLCTRRKVRRVRNNG</sequence>
<gene>
    <name evidence="1" type="ORF">DM01DRAFT_1336659</name>
</gene>
<dbReference type="AlphaFoldDB" id="A0A1X2GG62"/>
<dbReference type="Proteomes" id="UP000242146">
    <property type="component" value="Unassembled WGS sequence"/>
</dbReference>
<keyword evidence="2" id="KW-1185">Reference proteome</keyword>
<dbReference type="EMBL" id="MCGT01000017">
    <property type="protein sequence ID" value="ORX52870.1"/>
    <property type="molecule type" value="Genomic_DNA"/>
</dbReference>
<evidence type="ECO:0000313" key="2">
    <source>
        <dbReference type="Proteomes" id="UP000242146"/>
    </source>
</evidence>
<name>A0A1X2GG62_9FUNG</name>
<organism evidence="1 2">
    <name type="scientific">Hesseltinella vesiculosa</name>
    <dbReference type="NCBI Taxonomy" id="101127"/>
    <lineage>
        <taxon>Eukaryota</taxon>
        <taxon>Fungi</taxon>
        <taxon>Fungi incertae sedis</taxon>
        <taxon>Mucoromycota</taxon>
        <taxon>Mucoromycotina</taxon>
        <taxon>Mucoromycetes</taxon>
        <taxon>Mucorales</taxon>
        <taxon>Cunninghamellaceae</taxon>
        <taxon>Hesseltinella</taxon>
    </lineage>
</organism>
<accession>A0A1X2GG62</accession>
<protein>
    <submittedName>
        <fullName evidence="1">Uncharacterized protein</fullName>
    </submittedName>
</protein>